<comment type="function">
    <text evidence="6">Involved in correct processing of both the 5' and 3' ends of 23S rRNA precursor. Processes 30S rRNA precursor transcript even in absence of ribonuclease 3 (Rnc); Rnc processes 30S rRNA into smaller rRNA precursors.</text>
</comment>
<keyword evidence="6" id="KW-0699">rRNA-binding</keyword>
<gene>
    <name evidence="6" type="primary">mrnC</name>
    <name evidence="8" type="ORF">IQ266_00090</name>
</gene>
<keyword evidence="3 6" id="KW-0540">Nuclease</keyword>
<dbReference type="Gene3D" id="1.10.1520.10">
    <property type="entry name" value="Ribonuclease III domain"/>
    <property type="match status" value="1"/>
</dbReference>
<dbReference type="SMART" id="SM00535">
    <property type="entry name" value="RIBOc"/>
    <property type="match status" value="1"/>
</dbReference>
<evidence type="ECO:0000256" key="5">
    <source>
        <dbReference type="ARBA" id="ARBA00022801"/>
    </source>
</evidence>
<evidence type="ECO:0000313" key="8">
    <source>
        <dbReference type="EMBL" id="MBE9028152.1"/>
    </source>
</evidence>
<comment type="subunit">
    <text evidence="6">Homodimer.</text>
</comment>
<dbReference type="InterPro" id="IPR008226">
    <property type="entry name" value="Mini3_fam"/>
</dbReference>
<keyword evidence="6" id="KW-0460">Magnesium</keyword>
<keyword evidence="9" id="KW-1185">Reference proteome</keyword>
<accession>A0A928VI76</accession>
<dbReference type="AlphaFoldDB" id="A0A928VI76"/>
<keyword evidence="5 6" id="KW-0378">Hydrolase</keyword>
<reference evidence="8" key="1">
    <citation type="submission" date="2020-10" db="EMBL/GenBank/DDBJ databases">
        <authorList>
            <person name="Castelo-Branco R."/>
            <person name="Eusebio N."/>
            <person name="Adriana R."/>
            <person name="Vieira A."/>
            <person name="Brugerolle De Fraissinette N."/>
            <person name="Rezende De Castro R."/>
            <person name="Schneider M.P."/>
            <person name="Vasconcelos V."/>
            <person name="Leao P.N."/>
        </authorList>
    </citation>
    <scope>NUCLEOTIDE SEQUENCE</scope>
    <source>
        <strain evidence="8">LEGE 11480</strain>
    </source>
</reference>
<name>A0A928VI76_9CYAN</name>
<evidence type="ECO:0000313" key="9">
    <source>
        <dbReference type="Proteomes" id="UP000625316"/>
    </source>
</evidence>
<dbReference type="GO" id="GO:0005737">
    <property type="term" value="C:cytoplasm"/>
    <property type="evidence" value="ECO:0007669"/>
    <property type="project" value="UniProtKB-SubCell"/>
</dbReference>
<dbReference type="CDD" id="cd00593">
    <property type="entry name" value="RIBOc"/>
    <property type="match status" value="1"/>
</dbReference>
<keyword evidence="6" id="KW-0694">RNA-binding</keyword>
<keyword evidence="1 6" id="KW-0690">Ribosome biogenesis</keyword>
<comment type="subcellular location">
    <subcellularLocation>
        <location evidence="6">Cytoplasm</location>
    </subcellularLocation>
</comment>
<dbReference type="PIRSF" id="PIRSF005520">
    <property type="entry name" value="UCP005520"/>
    <property type="match status" value="1"/>
</dbReference>
<dbReference type="GO" id="GO:0004525">
    <property type="term" value="F:ribonuclease III activity"/>
    <property type="evidence" value="ECO:0007669"/>
    <property type="project" value="InterPro"/>
</dbReference>
<keyword evidence="4 6" id="KW-0255">Endonuclease</keyword>
<feature type="domain" description="RNase III" evidence="7">
    <location>
        <begin position="5"/>
        <end position="133"/>
    </location>
</feature>
<dbReference type="GO" id="GO:0006364">
    <property type="term" value="P:rRNA processing"/>
    <property type="evidence" value="ECO:0007669"/>
    <property type="project" value="UniProtKB-UniRule"/>
</dbReference>
<evidence type="ECO:0000256" key="6">
    <source>
        <dbReference type="HAMAP-Rule" id="MF_01468"/>
    </source>
</evidence>
<evidence type="ECO:0000259" key="7">
    <source>
        <dbReference type="SMART" id="SM00535"/>
    </source>
</evidence>
<dbReference type="InterPro" id="IPR036389">
    <property type="entry name" value="RNase_III_sf"/>
</dbReference>
<comment type="cofactor">
    <cofactor evidence="6">
        <name>Mg(2+)</name>
        <dbReference type="ChEBI" id="CHEBI:18420"/>
    </cofactor>
</comment>
<dbReference type="PANTHER" id="PTHR34276">
    <property type="entry name" value="MINI-RIBONUCLEASE 3"/>
    <property type="match status" value="1"/>
</dbReference>
<dbReference type="EC" id="3.1.26.-" evidence="6"/>
<comment type="similarity">
    <text evidence="6">Belongs to the MrnC RNase family.</text>
</comment>
<dbReference type="SUPFAM" id="SSF69065">
    <property type="entry name" value="RNase III domain-like"/>
    <property type="match status" value="1"/>
</dbReference>
<dbReference type="Pfam" id="PF00636">
    <property type="entry name" value="Ribonuclease_3"/>
    <property type="match status" value="1"/>
</dbReference>
<dbReference type="EMBL" id="JADEXQ010000001">
    <property type="protein sequence ID" value="MBE9028152.1"/>
    <property type="molecule type" value="Genomic_DNA"/>
</dbReference>
<proteinExistence type="inferred from homology"/>
<keyword evidence="2 6" id="KW-0698">rRNA processing</keyword>
<evidence type="ECO:0000256" key="2">
    <source>
        <dbReference type="ARBA" id="ARBA00022552"/>
    </source>
</evidence>
<dbReference type="Proteomes" id="UP000625316">
    <property type="component" value="Unassembled WGS sequence"/>
</dbReference>
<evidence type="ECO:0000256" key="3">
    <source>
        <dbReference type="ARBA" id="ARBA00022722"/>
    </source>
</evidence>
<sequence length="134" mass="15508">MARSRLGYLKLTPQELQKFNPVSLAFLGDAVYELVMRQRHLFPPKRVNDYHKQVVEQVRAEQQAIYLDQLAPHLTTAEQDIARRGRNATPKSRRADPAIYQKATALETLIGYLYLTNRDRLEALLDQLDSQTEQ</sequence>
<dbReference type="GO" id="GO:0019843">
    <property type="term" value="F:rRNA binding"/>
    <property type="evidence" value="ECO:0007669"/>
    <property type="project" value="UniProtKB-UniRule"/>
</dbReference>
<comment type="caution">
    <text evidence="8">The sequence shown here is derived from an EMBL/GenBank/DDBJ whole genome shotgun (WGS) entry which is preliminary data.</text>
</comment>
<organism evidence="8 9">
    <name type="scientific">Romeriopsis navalis LEGE 11480</name>
    <dbReference type="NCBI Taxonomy" id="2777977"/>
    <lineage>
        <taxon>Bacteria</taxon>
        <taxon>Bacillati</taxon>
        <taxon>Cyanobacteriota</taxon>
        <taxon>Cyanophyceae</taxon>
        <taxon>Leptolyngbyales</taxon>
        <taxon>Leptolyngbyaceae</taxon>
        <taxon>Romeriopsis</taxon>
        <taxon>Romeriopsis navalis</taxon>
    </lineage>
</organism>
<feature type="active site" evidence="6">
    <location>
        <position position="29"/>
    </location>
</feature>
<dbReference type="InterPro" id="IPR000999">
    <property type="entry name" value="RNase_III_dom"/>
</dbReference>
<protein>
    <recommendedName>
        <fullName evidence="6">Mini-ribonuclease 3</fullName>
        <shortName evidence="6">Mini-3</shortName>
        <shortName evidence="6">Mini-RNase 3</shortName>
        <ecNumber evidence="6">3.1.26.-</ecNumber>
    </recommendedName>
    <alternativeName>
        <fullName evidence="6">Mini-RNase III</fullName>
        <shortName evidence="6">Mini-III</shortName>
    </alternativeName>
</protein>
<keyword evidence="6" id="KW-0963">Cytoplasm</keyword>
<dbReference type="HAMAP" id="MF_01468">
    <property type="entry name" value="RNase_Mini_III"/>
    <property type="match status" value="1"/>
</dbReference>
<evidence type="ECO:0000256" key="1">
    <source>
        <dbReference type="ARBA" id="ARBA00022517"/>
    </source>
</evidence>
<dbReference type="PANTHER" id="PTHR34276:SF1">
    <property type="entry name" value="MINI-RIBONUCLEASE 3"/>
    <property type="match status" value="1"/>
</dbReference>
<evidence type="ECO:0000256" key="4">
    <source>
        <dbReference type="ARBA" id="ARBA00022759"/>
    </source>
</evidence>